<dbReference type="PANTHER" id="PTHR44591">
    <property type="entry name" value="STRESS RESPONSE REGULATOR PROTEIN 1"/>
    <property type="match status" value="1"/>
</dbReference>
<evidence type="ECO:0000256" key="2">
    <source>
        <dbReference type="ARBA" id="ARBA00022553"/>
    </source>
</evidence>
<feature type="modified residue" description="4-aspartylphosphate" evidence="4">
    <location>
        <position position="55"/>
    </location>
</feature>
<protein>
    <recommendedName>
        <fullName evidence="1">Stage 0 sporulation protein A homolog</fullName>
    </recommendedName>
</protein>
<dbReference type="STRING" id="1121290.CLAOCE_09450"/>
<name>A0A1E8EZL6_9CLOT</name>
<evidence type="ECO:0000313" key="7">
    <source>
        <dbReference type="Proteomes" id="UP000175744"/>
    </source>
</evidence>
<dbReference type="Pfam" id="PF00072">
    <property type="entry name" value="Response_reg"/>
    <property type="match status" value="1"/>
</dbReference>
<comment type="caution">
    <text evidence="6">The sequence shown here is derived from an EMBL/GenBank/DDBJ whole genome shotgun (WGS) entry which is preliminary data.</text>
</comment>
<comment type="function">
    <text evidence="3">May play the central regulatory role in sporulation. It may be an element of the effector pathway responsible for the activation of sporulation genes in response to nutritional stress. Spo0A may act in concert with spo0H (a sigma factor) to control the expression of some genes that are critical to the sporulation process.</text>
</comment>
<feature type="domain" description="Response regulatory" evidence="5">
    <location>
        <begin position="6"/>
        <end position="69"/>
    </location>
</feature>
<reference evidence="6 7" key="1">
    <citation type="submission" date="2016-06" db="EMBL/GenBank/DDBJ databases">
        <title>Genome sequence of Clostridium acetireducens DSM 10703.</title>
        <authorList>
            <person name="Poehlein A."/>
            <person name="Fluechter S."/>
            <person name="Duerre P."/>
            <person name="Daniel R."/>
        </authorList>
    </citation>
    <scope>NUCLEOTIDE SEQUENCE [LARGE SCALE GENOMIC DNA]</scope>
    <source>
        <strain evidence="6 7">DSM 10703</strain>
    </source>
</reference>
<evidence type="ECO:0000256" key="4">
    <source>
        <dbReference type="PROSITE-ProRule" id="PRU00169"/>
    </source>
</evidence>
<dbReference type="Gene3D" id="3.40.50.2300">
    <property type="match status" value="1"/>
</dbReference>
<dbReference type="InterPro" id="IPR001789">
    <property type="entry name" value="Sig_transdc_resp-reg_receiver"/>
</dbReference>
<organism evidence="6 7">
    <name type="scientific">Clostridium acetireducens DSM 10703</name>
    <dbReference type="NCBI Taxonomy" id="1121290"/>
    <lineage>
        <taxon>Bacteria</taxon>
        <taxon>Bacillati</taxon>
        <taxon>Bacillota</taxon>
        <taxon>Clostridia</taxon>
        <taxon>Eubacteriales</taxon>
        <taxon>Clostridiaceae</taxon>
        <taxon>Clostridium</taxon>
    </lineage>
</organism>
<dbReference type="Proteomes" id="UP000175744">
    <property type="component" value="Unassembled WGS sequence"/>
</dbReference>
<dbReference type="GO" id="GO:0000160">
    <property type="term" value="P:phosphorelay signal transduction system"/>
    <property type="evidence" value="ECO:0007669"/>
    <property type="project" value="InterPro"/>
</dbReference>
<dbReference type="SUPFAM" id="SSF52172">
    <property type="entry name" value="CheY-like"/>
    <property type="match status" value="1"/>
</dbReference>
<keyword evidence="7" id="KW-1185">Reference proteome</keyword>
<evidence type="ECO:0000313" key="6">
    <source>
        <dbReference type="EMBL" id="OFI06603.1"/>
    </source>
</evidence>
<dbReference type="PANTHER" id="PTHR44591:SF3">
    <property type="entry name" value="RESPONSE REGULATORY DOMAIN-CONTAINING PROTEIN"/>
    <property type="match status" value="1"/>
</dbReference>
<dbReference type="InterPro" id="IPR050595">
    <property type="entry name" value="Bact_response_regulator"/>
</dbReference>
<evidence type="ECO:0000259" key="5">
    <source>
        <dbReference type="PROSITE" id="PS50110"/>
    </source>
</evidence>
<keyword evidence="2 4" id="KW-0597">Phosphoprotein</keyword>
<evidence type="ECO:0000256" key="3">
    <source>
        <dbReference type="ARBA" id="ARBA00024867"/>
    </source>
</evidence>
<dbReference type="AlphaFoldDB" id="A0A1E8EZL6"/>
<gene>
    <name evidence="6" type="primary">divK</name>
    <name evidence="6" type="ORF">CLOACE_09450</name>
</gene>
<dbReference type="EMBL" id="LZFO01000010">
    <property type="protein sequence ID" value="OFI06603.1"/>
    <property type="molecule type" value="Genomic_DNA"/>
</dbReference>
<dbReference type="PROSITE" id="PS50110">
    <property type="entry name" value="RESPONSE_REGULATORY"/>
    <property type="match status" value="1"/>
</dbReference>
<accession>A0A1E8EZL6</accession>
<evidence type="ECO:0000256" key="1">
    <source>
        <dbReference type="ARBA" id="ARBA00018672"/>
    </source>
</evidence>
<proteinExistence type="predicted"/>
<sequence>MDNIIDILVIEDDTNINKLLCDMLSNSGYKTIAAYSGTEALLYIQKYELDMILLDLMLPGISGEELLIK</sequence>
<dbReference type="InterPro" id="IPR011006">
    <property type="entry name" value="CheY-like_superfamily"/>
</dbReference>
<dbReference type="OrthoDB" id="1769137at2"/>